<comment type="caution">
    <text evidence="1">The sequence shown here is derived from an EMBL/GenBank/DDBJ whole genome shotgun (WGS) entry which is preliminary data.</text>
</comment>
<reference evidence="1 2" key="2">
    <citation type="journal article" date="2022" name="Mol. Ecol. Resour.">
        <title>The genomes of chicory, endive, great burdock and yacon provide insights into Asteraceae paleo-polyploidization history and plant inulin production.</title>
        <authorList>
            <person name="Fan W."/>
            <person name="Wang S."/>
            <person name="Wang H."/>
            <person name="Wang A."/>
            <person name="Jiang F."/>
            <person name="Liu H."/>
            <person name="Zhao H."/>
            <person name="Xu D."/>
            <person name="Zhang Y."/>
        </authorList>
    </citation>
    <scope>NUCLEOTIDE SEQUENCE [LARGE SCALE GENOMIC DNA]</scope>
    <source>
        <strain evidence="2">cv. Punajuju</strain>
        <tissue evidence="1">Leaves</tissue>
    </source>
</reference>
<accession>A0ACB9FAV2</accession>
<dbReference type="Proteomes" id="UP001055811">
    <property type="component" value="Linkage Group LG03"/>
</dbReference>
<protein>
    <submittedName>
        <fullName evidence="1">Uncharacterized protein</fullName>
    </submittedName>
</protein>
<name>A0ACB9FAV2_CICIN</name>
<organism evidence="1 2">
    <name type="scientific">Cichorium intybus</name>
    <name type="common">Chicory</name>
    <dbReference type="NCBI Taxonomy" id="13427"/>
    <lineage>
        <taxon>Eukaryota</taxon>
        <taxon>Viridiplantae</taxon>
        <taxon>Streptophyta</taxon>
        <taxon>Embryophyta</taxon>
        <taxon>Tracheophyta</taxon>
        <taxon>Spermatophyta</taxon>
        <taxon>Magnoliopsida</taxon>
        <taxon>eudicotyledons</taxon>
        <taxon>Gunneridae</taxon>
        <taxon>Pentapetalae</taxon>
        <taxon>asterids</taxon>
        <taxon>campanulids</taxon>
        <taxon>Asterales</taxon>
        <taxon>Asteraceae</taxon>
        <taxon>Cichorioideae</taxon>
        <taxon>Cichorieae</taxon>
        <taxon>Cichoriinae</taxon>
        <taxon>Cichorium</taxon>
    </lineage>
</organism>
<keyword evidence="2" id="KW-1185">Reference proteome</keyword>
<evidence type="ECO:0000313" key="2">
    <source>
        <dbReference type="Proteomes" id="UP001055811"/>
    </source>
</evidence>
<sequence length="166" mass="19337">MSSSVFPSTGDHSFFTGYLDDIFSDFQPQSQLFFSSGSDNSTQKPNGSISGSDDGETNQWEVTLLIDERRKKRKISNRESARRSRVRKQKHLENLKNQVTRYKTGNQELINRLRFVNHNGQMLQRENERLRSASVMLQQTLTNLHQLLVVPELHHQNLRFCRAMQL</sequence>
<evidence type="ECO:0000313" key="1">
    <source>
        <dbReference type="EMBL" id="KAI3768244.1"/>
    </source>
</evidence>
<reference evidence="2" key="1">
    <citation type="journal article" date="2022" name="Mol. Ecol. Resour.">
        <title>The genomes of chicory, endive, great burdock and yacon provide insights into Asteraceae palaeo-polyploidization history and plant inulin production.</title>
        <authorList>
            <person name="Fan W."/>
            <person name="Wang S."/>
            <person name="Wang H."/>
            <person name="Wang A."/>
            <person name="Jiang F."/>
            <person name="Liu H."/>
            <person name="Zhao H."/>
            <person name="Xu D."/>
            <person name="Zhang Y."/>
        </authorList>
    </citation>
    <scope>NUCLEOTIDE SEQUENCE [LARGE SCALE GENOMIC DNA]</scope>
    <source>
        <strain evidence="2">cv. Punajuju</strain>
    </source>
</reference>
<gene>
    <name evidence="1" type="ORF">L2E82_18769</name>
</gene>
<proteinExistence type="predicted"/>
<dbReference type="EMBL" id="CM042011">
    <property type="protein sequence ID" value="KAI3768244.1"/>
    <property type="molecule type" value="Genomic_DNA"/>
</dbReference>